<evidence type="ECO:0000256" key="2">
    <source>
        <dbReference type="ARBA" id="ARBA00022448"/>
    </source>
</evidence>
<comment type="similarity">
    <text evidence="8">Belongs to the NhaC Na(+)/H(+) (TC 2.A.35) antiporter family.</text>
</comment>
<feature type="transmembrane region" description="Helical" evidence="9">
    <location>
        <begin position="120"/>
        <end position="151"/>
    </location>
</feature>
<feature type="transmembrane region" description="Helical" evidence="9">
    <location>
        <begin position="255"/>
        <end position="277"/>
    </location>
</feature>
<feature type="domain" description="Na+/H+ antiporter NhaC-like C-terminal" evidence="10">
    <location>
        <begin position="19"/>
        <end position="219"/>
    </location>
</feature>
<evidence type="ECO:0000259" key="10">
    <source>
        <dbReference type="Pfam" id="PF03553"/>
    </source>
</evidence>
<evidence type="ECO:0000256" key="6">
    <source>
        <dbReference type="ARBA" id="ARBA00022989"/>
    </source>
</evidence>
<keyword evidence="7 9" id="KW-0472">Membrane</keyword>
<protein>
    <submittedName>
        <fullName evidence="11">Na+/H+ antiporter NhaC family protein</fullName>
    </submittedName>
</protein>
<evidence type="ECO:0000256" key="7">
    <source>
        <dbReference type="ARBA" id="ARBA00023136"/>
    </source>
</evidence>
<feature type="transmembrane region" description="Helical" evidence="9">
    <location>
        <begin position="415"/>
        <end position="433"/>
    </location>
</feature>
<keyword evidence="2" id="KW-0813">Transport</keyword>
<evidence type="ECO:0000256" key="9">
    <source>
        <dbReference type="SAM" id="Phobius"/>
    </source>
</evidence>
<feature type="transmembrane region" description="Helical" evidence="9">
    <location>
        <begin position="12"/>
        <end position="32"/>
    </location>
</feature>
<sequence length="466" mass="49882">MKEREIRPRGVALLPFLVFIVIYLGSGIYLQTKGVEMAFYQFPAPTACLIGVAVAFIMFKGTMAEKFTTFAKGVGNEDIIIMCMIYLMSGAFSEVSKLMGGVDSVVNLGLSVIPPHFATAGIFIIACFMALATGTSMGTLAAIAPIAIGIVEKTGLNYPLMMAAAIGGSMFGDNLSVISDTTIAATRTQGCGMRDKFKCNIVIALPAAIITFILLLIFGRPDVAVGIETGSYSFIKVLPYLFVLIFALGGMDVFAVLGIGIVLSGVIGVFAAGISFLDLGKSIYDGMMGMMEVFLTSIFIAGMAEMVSKEGGLLWLIEKVQKIIKGPKSAEVGIAAMVSVTDVAIANNTVSIIVSGPIARGLCEHYKVDPRRSASLLDIFACVMQGAIPYGAQILMIGSLTGGAVSAFEVIPLLWYQWLLAILAIISIFIPFADGVIKKDPWNFEHWVPESELRKKQDTYELKEEQ</sequence>
<dbReference type="InterPro" id="IPR052180">
    <property type="entry name" value="NhaC_Na-H+_Antiporter"/>
</dbReference>
<dbReference type="EMBL" id="RLIH01000011">
    <property type="protein sequence ID" value="RVU54388.1"/>
    <property type="molecule type" value="Genomic_DNA"/>
</dbReference>
<reference evidence="11 12" key="1">
    <citation type="submission" date="2018-11" db="EMBL/GenBank/DDBJ databases">
        <title>Genome sequencing and assembly of Anaerosphaera sp. nov., GS7-6-2.</title>
        <authorList>
            <person name="Rettenmaier R."/>
            <person name="Liebl W."/>
            <person name="Zverlov V."/>
        </authorList>
    </citation>
    <scope>NUCLEOTIDE SEQUENCE [LARGE SCALE GENOMIC DNA]</scope>
    <source>
        <strain evidence="11 12">GS7-6-2</strain>
    </source>
</reference>
<dbReference type="InterPro" id="IPR018461">
    <property type="entry name" value="Na/H_Antiport_NhaC-like_C"/>
</dbReference>
<dbReference type="Proteomes" id="UP000288812">
    <property type="component" value="Unassembled WGS sequence"/>
</dbReference>
<evidence type="ECO:0000256" key="1">
    <source>
        <dbReference type="ARBA" id="ARBA00004651"/>
    </source>
</evidence>
<comment type="subcellular location">
    <subcellularLocation>
        <location evidence="1">Cell membrane</location>
        <topology evidence="1">Multi-pass membrane protein</topology>
    </subcellularLocation>
</comment>
<evidence type="ECO:0000256" key="3">
    <source>
        <dbReference type="ARBA" id="ARBA00022449"/>
    </source>
</evidence>
<comment type="caution">
    <text evidence="11">The sequence shown here is derived from an EMBL/GenBank/DDBJ whole genome shotgun (WGS) entry which is preliminary data.</text>
</comment>
<keyword evidence="6 9" id="KW-1133">Transmembrane helix</keyword>
<dbReference type="OrthoDB" id="9790605at2"/>
<keyword evidence="3" id="KW-0050">Antiport</keyword>
<feature type="transmembrane region" description="Helical" evidence="9">
    <location>
        <begin position="38"/>
        <end position="59"/>
    </location>
</feature>
<gene>
    <name evidence="11" type="ORF">EF514_08050</name>
</gene>
<accession>A0A437S5Y3</accession>
<keyword evidence="12" id="KW-1185">Reference proteome</keyword>
<keyword evidence="4" id="KW-1003">Cell membrane</keyword>
<evidence type="ECO:0000256" key="5">
    <source>
        <dbReference type="ARBA" id="ARBA00022692"/>
    </source>
</evidence>
<feature type="domain" description="Na+/H+ antiporter NhaC-like C-terminal" evidence="10">
    <location>
        <begin position="242"/>
        <end position="429"/>
    </location>
</feature>
<name>A0A437S5Y3_9FIRM</name>
<proteinExistence type="inferred from homology"/>
<feature type="transmembrane region" description="Helical" evidence="9">
    <location>
        <begin position="197"/>
        <end position="218"/>
    </location>
</feature>
<evidence type="ECO:0000256" key="8">
    <source>
        <dbReference type="ARBA" id="ARBA00038435"/>
    </source>
</evidence>
<feature type="transmembrane region" description="Helical" evidence="9">
    <location>
        <begin position="230"/>
        <end position="248"/>
    </location>
</feature>
<keyword evidence="5 9" id="KW-0812">Transmembrane</keyword>
<dbReference type="Pfam" id="PF03553">
    <property type="entry name" value="Na_H_antiporter"/>
    <property type="match status" value="2"/>
</dbReference>
<dbReference type="PANTHER" id="PTHR33451:SF4">
    <property type="entry name" value="NA+_H+ ANTIPORTER"/>
    <property type="match status" value="1"/>
</dbReference>
<dbReference type="PANTHER" id="PTHR33451">
    <property type="entry name" value="MALATE-2H(+)/NA(+)-LACTATE ANTIPORTER"/>
    <property type="match status" value="1"/>
</dbReference>
<evidence type="ECO:0000256" key="4">
    <source>
        <dbReference type="ARBA" id="ARBA00022475"/>
    </source>
</evidence>
<dbReference type="AlphaFoldDB" id="A0A437S5Y3"/>
<dbReference type="GO" id="GO:0015297">
    <property type="term" value="F:antiporter activity"/>
    <property type="evidence" value="ECO:0007669"/>
    <property type="project" value="UniProtKB-KW"/>
</dbReference>
<dbReference type="GO" id="GO:0005886">
    <property type="term" value="C:plasma membrane"/>
    <property type="evidence" value="ECO:0007669"/>
    <property type="project" value="UniProtKB-SubCell"/>
</dbReference>
<evidence type="ECO:0000313" key="12">
    <source>
        <dbReference type="Proteomes" id="UP000288812"/>
    </source>
</evidence>
<evidence type="ECO:0000313" key="11">
    <source>
        <dbReference type="EMBL" id="RVU54388.1"/>
    </source>
</evidence>
<dbReference type="RefSeq" id="WP_127724920.1">
    <property type="nucleotide sequence ID" value="NZ_RLIH01000011.1"/>
</dbReference>
<feature type="transmembrane region" description="Helical" evidence="9">
    <location>
        <begin position="79"/>
        <end position="100"/>
    </location>
</feature>
<organism evidence="11 12">
    <name type="scientific">Anaerosphaera multitolerans</name>
    <dbReference type="NCBI Taxonomy" id="2487351"/>
    <lineage>
        <taxon>Bacteria</taxon>
        <taxon>Bacillati</taxon>
        <taxon>Bacillota</taxon>
        <taxon>Tissierellia</taxon>
        <taxon>Tissierellales</taxon>
        <taxon>Peptoniphilaceae</taxon>
        <taxon>Anaerosphaera</taxon>
    </lineage>
</organism>
<feature type="transmembrane region" description="Helical" evidence="9">
    <location>
        <begin position="376"/>
        <end position="395"/>
    </location>
</feature>